<gene>
    <name evidence="3" type="ORF">GBM95_07085</name>
</gene>
<dbReference type="Gene3D" id="1.10.1530.10">
    <property type="match status" value="1"/>
</dbReference>
<dbReference type="SUPFAM" id="SSF89733">
    <property type="entry name" value="L-sulfolactate dehydrogenase-like"/>
    <property type="match status" value="1"/>
</dbReference>
<dbReference type="Pfam" id="PF02615">
    <property type="entry name" value="Ldh_2"/>
    <property type="match status" value="1"/>
</dbReference>
<evidence type="ECO:0000313" key="4">
    <source>
        <dbReference type="Proteomes" id="UP000430564"/>
    </source>
</evidence>
<dbReference type="InterPro" id="IPR043143">
    <property type="entry name" value="Mal/L-sulf/L-lact_DH-like_NADP"/>
</dbReference>
<name>A0A6I1EJN0_9BURK</name>
<protein>
    <submittedName>
        <fullName evidence="3">Malate/lactate/ureidoglycolate dehydrogenase</fullName>
    </submittedName>
</protein>
<dbReference type="PANTHER" id="PTHR11091:SF0">
    <property type="entry name" value="MALATE DEHYDROGENASE"/>
    <property type="match status" value="1"/>
</dbReference>
<dbReference type="NCBIfam" id="NF007504">
    <property type="entry name" value="PRK10098.1"/>
    <property type="match status" value="1"/>
</dbReference>
<dbReference type="GO" id="GO:0016491">
    <property type="term" value="F:oxidoreductase activity"/>
    <property type="evidence" value="ECO:0007669"/>
    <property type="project" value="UniProtKB-KW"/>
</dbReference>
<keyword evidence="2" id="KW-0560">Oxidoreductase</keyword>
<dbReference type="RefSeq" id="WP_152158460.1">
    <property type="nucleotide sequence ID" value="NZ_WEHX01000041.1"/>
</dbReference>
<proteinExistence type="inferred from homology"/>
<dbReference type="Proteomes" id="UP000430564">
    <property type="component" value="Unassembled WGS sequence"/>
</dbReference>
<dbReference type="EMBL" id="WEHX01000041">
    <property type="protein sequence ID" value="KAB7659188.1"/>
    <property type="molecule type" value="Genomic_DNA"/>
</dbReference>
<dbReference type="PANTHER" id="PTHR11091">
    <property type="entry name" value="OXIDOREDUCTASE-RELATED"/>
    <property type="match status" value="1"/>
</dbReference>
<dbReference type="InterPro" id="IPR036111">
    <property type="entry name" value="Mal/L-sulfo/L-lacto_DH-like_sf"/>
</dbReference>
<sequence length="354" mass="38273">MRHSPRELRTAAYEWLLATGSSAEEAGIVTDHLINANLRGHDSHGVGMIALYSDLIADGRLHPNTPARLLKDGGSILQFSGDRGYGQRVGYEATKAAIARAKENGICMYTIANTCHLGRIGTYGEQCADAGMVSIHFVNVTHYIPLVAPWGGSDARFGTNPFCCAIPKTEKNQRFILDFATSIVAMGKTRVAYLAKKQFPIPVMVDSKGQPTTDPKVMWEDPKGALLPMGLYKGAGLCFACELLAGLLSTGGTNSPELVERDGTIMNNMTSFVINPEALCDLAWMKREMDSMIEYVKASPEADPVGNPILCPGEIEMQRTKDRTENGVEISEGEWAAILRTCAKAGVSETALKA</sequence>
<dbReference type="InterPro" id="IPR003767">
    <property type="entry name" value="Malate/L-lactate_DH-like"/>
</dbReference>
<dbReference type="OrthoDB" id="924592at2"/>
<dbReference type="AlphaFoldDB" id="A0A6I1EJN0"/>
<dbReference type="Gene3D" id="3.30.1370.60">
    <property type="entry name" value="Hypothetical oxidoreductase yiak, domain 2"/>
    <property type="match status" value="1"/>
</dbReference>
<comment type="similarity">
    <text evidence="1">Belongs to the LDH2/MDH2 oxidoreductase family.</text>
</comment>
<comment type="caution">
    <text evidence="3">The sequence shown here is derived from an EMBL/GenBank/DDBJ whole genome shotgun (WGS) entry which is preliminary data.</text>
</comment>
<accession>A0A6I1EJN0</accession>
<evidence type="ECO:0000256" key="2">
    <source>
        <dbReference type="ARBA" id="ARBA00023002"/>
    </source>
</evidence>
<evidence type="ECO:0000256" key="1">
    <source>
        <dbReference type="ARBA" id="ARBA00006056"/>
    </source>
</evidence>
<evidence type="ECO:0000313" key="3">
    <source>
        <dbReference type="EMBL" id="KAB7659188.1"/>
    </source>
</evidence>
<reference evidence="3 4" key="1">
    <citation type="submission" date="2019-10" db="EMBL/GenBank/DDBJ databases">
        <title>Genome diversity of Sutterella seckii.</title>
        <authorList>
            <person name="Chaplin A.V."/>
            <person name="Sokolova S.R."/>
            <person name="Mosin K.A."/>
            <person name="Ivanova E.L."/>
            <person name="Kochetkova T.O."/>
            <person name="Goltsov A.Y."/>
            <person name="Trofimov D.Y."/>
            <person name="Efimov B.A."/>
        </authorList>
    </citation>
    <scope>NUCLEOTIDE SEQUENCE [LARGE SCALE GENOMIC DNA]</scope>
    <source>
        <strain evidence="3 4">ASD393</strain>
    </source>
</reference>
<organism evidence="3 4">
    <name type="scientific">Sutterella seckii</name>
    <dbReference type="NCBI Taxonomy" id="1944635"/>
    <lineage>
        <taxon>Bacteria</taxon>
        <taxon>Pseudomonadati</taxon>
        <taxon>Pseudomonadota</taxon>
        <taxon>Betaproteobacteria</taxon>
        <taxon>Burkholderiales</taxon>
        <taxon>Sutterellaceae</taxon>
        <taxon>Sutterella</taxon>
    </lineage>
</organism>
<dbReference type="InterPro" id="IPR043144">
    <property type="entry name" value="Mal/L-sulf/L-lact_DH-like_ah"/>
</dbReference>